<evidence type="ECO:0000313" key="3">
    <source>
        <dbReference type="EMBL" id="WFU61046.1"/>
    </source>
</evidence>
<protein>
    <submittedName>
        <fullName evidence="2">Uncharacterized protein</fullName>
    </submittedName>
</protein>
<dbReference type="RefSeq" id="WP_057019739.1">
    <property type="nucleotide sequence ID" value="NZ_CP121646.1"/>
</dbReference>
<evidence type="ECO:0000313" key="5">
    <source>
        <dbReference type="Proteomes" id="UP001221546"/>
    </source>
</evidence>
<proteinExistence type="predicted"/>
<dbReference type="EMBL" id="FMZW01000024">
    <property type="protein sequence ID" value="SDE33675.1"/>
    <property type="molecule type" value="Genomic_DNA"/>
</dbReference>
<dbReference type="EMBL" id="CP121646">
    <property type="protein sequence ID" value="WFU61046.1"/>
    <property type="molecule type" value="Genomic_DNA"/>
</dbReference>
<accession>A0A1G7C5G2</accession>
<accession>A0A1R1R566</accession>
<evidence type="ECO:0000256" key="1">
    <source>
        <dbReference type="SAM" id="Coils"/>
    </source>
</evidence>
<keyword evidence="5" id="KW-1185">Reference proteome</keyword>
<keyword evidence="1" id="KW-0175">Coiled coil</keyword>
<dbReference type="Proteomes" id="UP001221546">
    <property type="component" value="Chromosome"/>
</dbReference>
<organism evidence="2 4">
    <name type="scientific">Bradyrhizobium brasilense</name>
    <dbReference type="NCBI Taxonomy" id="1419277"/>
    <lineage>
        <taxon>Bacteria</taxon>
        <taxon>Pseudomonadati</taxon>
        <taxon>Pseudomonadota</taxon>
        <taxon>Alphaproteobacteria</taxon>
        <taxon>Hyphomicrobiales</taxon>
        <taxon>Nitrobacteraceae</taxon>
        <taxon>Bradyrhizobium</taxon>
    </lineage>
</organism>
<feature type="coiled-coil region" evidence="1">
    <location>
        <begin position="9"/>
        <end position="66"/>
    </location>
</feature>
<dbReference type="Proteomes" id="UP000199245">
    <property type="component" value="Unassembled WGS sequence"/>
</dbReference>
<evidence type="ECO:0000313" key="4">
    <source>
        <dbReference type="Proteomes" id="UP000199245"/>
    </source>
</evidence>
<gene>
    <name evidence="3" type="ORF">QA636_26330</name>
    <name evidence="2" type="ORF">SAMN05216337_102420</name>
</gene>
<dbReference type="AlphaFoldDB" id="A0A1R1R566"/>
<evidence type="ECO:0000313" key="2">
    <source>
        <dbReference type="EMBL" id="SDE33675.1"/>
    </source>
</evidence>
<reference evidence="3 5" key="2">
    <citation type="submission" date="2023-04" db="EMBL/GenBank/DDBJ databases">
        <title>Australian commercial rhizobial inoculants.</title>
        <authorList>
            <person name="Kohlmeier M.G."/>
            <person name="O'Hara G.W."/>
            <person name="Colombi E."/>
            <person name="Ramsay J.P."/>
            <person name="Terpolilli J."/>
        </authorList>
    </citation>
    <scope>NUCLEOTIDE SEQUENCE [LARGE SCALE GENOMIC DNA]</scope>
    <source>
        <strain evidence="3 5">CB627</strain>
    </source>
</reference>
<name>A0A1R1R566_9BRAD</name>
<reference evidence="2 4" key="1">
    <citation type="submission" date="2016-10" db="EMBL/GenBank/DDBJ databases">
        <authorList>
            <person name="de Groot N.N."/>
        </authorList>
    </citation>
    <scope>NUCLEOTIDE SEQUENCE [LARGE SCALE GENOMIC DNA]</scope>
    <source>
        <strain evidence="2 4">R5</strain>
    </source>
</reference>
<sequence length="69" mass="7576">MGIETSLSLSEVNDRIAILRDNIRQLIEQAAGAAGAEVEERIAERLEQQNAELEKLLKAREVMTGQSPA</sequence>